<feature type="transmembrane region" description="Helical" evidence="7">
    <location>
        <begin position="174"/>
        <end position="197"/>
    </location>
</feature>
<keyword evidence="5 7" id="KW-1133">Transmembrane helix</keyword>
<evidence type="ECO:0000256" key="5">
    <source>
        <dbReference type="ARBA" id="ARBA00022989"/>
    </source>
</evidence>
<dbReference type="PANTHER" id="PTHR30506:SF3">
    <property type="entry name" value="UPF0126 INNER MEMBRANE PROTEIN YADS-RELATED"/>
    <property type="match status" value="1"/>
</dbReference>
<evidence type="ECO:0000256" key="1">
    <source>
        <dbReference type="ARBA" id="ARBA00004651"/>
    </source>
</evidence>
<feature type="transmembrane region" description="Helical" evidence="7">
    <location>
        <begin position="60"/>
        <end position="81"/>
    </location>
</feature>
<dbReference type="Proteomes" id="UP000600865">
    <property type="component" value="Unassembled WGS sequence"/>
</dbReference>
<comment type="similarity">
    <text evidence="2">Belongs to the UPF0126 family.</text>
</comment>
<reference evidence="9 10" key="1">
    <citation type="journal article" date="2014" name="Int. J. Syst. Evol. Microbiol.">
        <title>Complete genome sequence of Corynebacterium casei LMG S-19264T (=DSM 44701T), isolated from a smear-ripened cheese.</title>
        <authorList>
            <consortium name="US DOE Joint Genome Institute (JGI-PGF)"/>
            <person name="Walter F."/>
            <person name="Albersmeier A."/>
            <person name="Kalinowski J."/>
            <person name="Ruckert C."/>
        </authorList>
    </citation>
    <scope>NUCLEOTIDE SEQUENCE [LARGE SCALE GENOMIC DNA]</scope>
    <source>
        <strain evidence="9 10">KCTC 23968</strain>
    </source>
</reference>
<feature type="domain" description="Glycine transporter" evidence="8">
    <location>
        <begin position="93"/>
        <end position="165"/>
    </location>
</feature>
<keyword evidence="6 7" id="KW-0472">Membrane</keyword>
<keyword evidence="4 7" id="KW-0812">Transmembrane</keyword>
<dbReference type="AlphaFoldDB" id="A0A918NE19"/>
<feature type="domain" description="Glycine transporter" evidence="8">
    <location>
        <begin position="10"/>
        <end position="81"/>
    </location>
</feature>
<accession>A0A918NE19</accession>
<feature type="transmembrane region" description="Helical" evidence="7">
    <location>
        <begin position="150"/>
        <end position="168"/>
    </location>
</feature>
<name>A0A918NE19_9PROT</name>
<sequence>MTPELFLSGFDALGMFVFGLSGGLMAVRQKFDLLGVILIAFLPAIGGGTLRDILLDQTVFWLTQPEILWIPTLAGILAFIAPHRLSRIRSLKWIDAGGLALFAVVGASKPYTLGYGPGICILMGAMTATAGGLIRDVVCNETPLLLRKDIYATAAIIGAGVFVAARSFGWGEFAALSLGASICFIVRALSLHFGWNLPIPKEDSVK</sequence>
<proteinExistence type="inferred from homology"/>
<evidence type="ECO:0000256" key="6">
    <source>
        <dbReference type="ARBA" id="ARBA00023136"/>
    </source>
</evidence>
<protein>
    <submittedName>
        <fullName evidence="9">Membrane protein</fullName>
    </submittedName>
</protein>
<evidence type="ECO:0000259" key="8">
    <source>
        <dbReference type="Pfam" id="PF03458"/>
    </source>
</evidence>
<dbReference type="InterPro" id="IPR005115">
    <property type="entry name" value="Gly_transporter"/>
</dbReference>
<evidence type="ECO:0000256" key="7">
    <source>
        <dbReference type="SAM" id="Phobius"/>
    </source>
</evidence>
<comment type="caution">
    <text evidence="9">The sequence shown here is derived from an EMBL/GenBank/DDBJ whole genome shotgun (WGS) entry which is preliminary data.</text>
</comment>
<dbReference type="GO" id="GO:0005886">
    <property type="term" value="C:plasma membrane"/>
    <property type="evidence" value="ECO:0007669"/>
    <property type="project" value="UniProtKB-SubCell"/>
</dbReference>
<evidence type="ECO:0000256" key="3">
    <source>
        <dbReference type="ARBA" id="ARBA00022475"/>
    </source>
</evidence>
<evidence type="ECO:0000256" key="2">
    <source>
        <dbReference type="ARBA" id="ARBA00008193"/>
    </source>
</evidence>
<feature type="transmembrane region" description="Helical" evidence="7">
    <location>
        <begin position="6"/>
        <end position="26"/>
    </location>
</feature>
<gene>
    <name evidence="9" type="ORF">GCM10011309_14910</name>
</gene>
<keyword evidence="3" id="KW-1003">Cell membrane</keyword>
<comment type="subcellular location">
    <subcellularLocation>
        <location evidence="1">Cell membrane</location>
        <topology evidence="1">Multi-pass membrane protein</topology>
    </subcellularLocation>
</comment>
<feature type="transmembrane region" description="Helical" evidence="7">
    <location>
        <begin position="33"/>
        <end position="54"/>
    </location>
</feature>
<dbReference type="EMBL" id="BMYV01000001">
    <property type="protein sequence ID" value="GGX65670.1"/>
    <property type="molecule type" value="Genomic_DNA"/>
</dbReference>
<dbReference type="PANTHER" id="PTHR30506">
    <property type="entry name" value="INNER MEMBRANE PROTEIN"/>
    <property type="match status" value="1"/>
</dbReference>
<organism evidence="9 10">
    <name type="scientific">Litorimonas cladophorae</name>
    <dbReference type="NCBI Taxonomy" id="1220491"/>
    <lineage>
        <taxon>Bacteria</taxon>
        <taxon>Pseudomonadati</taxon>
        <taxon>Pseudomonadota</taxon>
        <taxon>Alphaproteobacteria</taxon>
        <taxon>Maricaulales</taxon>
        <taxon>Robiginitomaculaceae</taxon>
    </lineage>
</organism>
<evidence type="ECO:0000313" key="9">
    <source>
        <dbReference type="EMBL" id="GGX65670.1"/>
    </source>
</evidence>
<evidence type="ECO:0000256" key="4">
    <source>
        <dbReference type="ARBA" id="ARBA00022692"/>
    </source>
</evidence>
<evidence type="ECO:0000313" key="10">
    <source>
        <dbReference type="Proteomes" id="UP000600865"/>
    </source>
</evidence>
<dbReference type="RefSeq" id="WP_189583474.1">
    <property type="nucleotide sequence ID" value="NZ_BMYV01000001.1"/>
</dbReference>
<keyword evidence="10" id="KW-1185">Reference proteome</keyword>
<dbReference type="Pfam" id="PF03458">
    <property type="entry name" value="Gly_transporter"/>
    <property type="match status" value="2"/>
</dbReference>
<feature type="transmembrane region" description="Helical" evidence="7">
    <location>
        <begin position="115"/>
        <end position="138"/>
    </location>
</feature>